<evidence type="ECO:0008006" key="3">
    <source>
        <dbReference type="Google" id="ProtNLM"/>
    </source>
</evidence>
<dbReference type="Gene3D" id="3.30.559.30">
    <property type="entry name" value="Nonribosomal peptide synthetase, condensation domain"/>
    <property type="match status" value="1"/>
</dbReference>
<evidence type="ECO:0000313" key="1">
    <source>
        <dbReference type="EMBL" id="KAK7083216.1"/>
    </source>
</evidence>
<dbReference type="SUPFAM" id="SSF52777">
    <property type="entry name" value="CoA-dependent acyltransferases"/>
    <property type="match status" value="1"/>
</dbReference>
<evidence type="ECO:0000313" key="2">
    <source>
        <dbReference type="Proteomes" id="UP001381693"/>
    </source>
</evidence>
<dbReference type="AlphaFoldDB" id="A0AAN8XI19"/>
<reference evidence="1 2" key="1">
    <citation type="submission" date="2023-11" db="EMBL/GenBank/DDBJ databases">
        <title>Halocaridina rubra genome assembly.</title>
        <authorList>
            <person name="Smith C."/>
        </authorList>
    </citation>
    <scope>NUCLEOTIDE SEQUENCE [LARGE SCALE GENOMIC DNA]</scope>
    <source>
        <strain evidence="1">EP-1</strain>
        <tissue evidence="1">Whole</tissue>
    </source>
</reference>
<dbReference type="InterPro" id="IPR023213">
    <property type="entry name" value="CAT-like_dom_sf"/>
</dbReference>
<dbReference type="InterPro" id="IPR052058">
    <property type="entry name" value="Alcohol_O-acetyltransferase"/>
</dbReference>
<name>A0AAN8XI19_HALRR</name>
<keyword evidence="2" id="KW-1185">Reference proteome</keyword>
<gene>
    <name evidence="1" type="ORF">SK128_011732</name>
</gene>
<comment type="caution">
    <text evidence="1">The sequence shown here is derived from an EMBL/GenBank/DDBJ whole genome shotgun (WGS) entry which is preliminary data.</text>
</comment>
<dbReference type="PANTHER" id="PTHR28037">
    <property type="entry name" value="ALCOHOL O-ACETYLTRANSFERASE 1-RELATED"/>
    <property type="match status" value="1"/>
</dbReference>
<dbReference type="Proteomes" id="UP001381693">
    <property type="component" value="Unassembled WGS sequence"/>
</dbReference>
<protein>
    <recommendedName>
        <fullName evidence="3">Condensation domain-containing protein</fullName>
    </recommendedName>
</protein>
<accession>A0AAN8XI19</accession>
<proteinExistence type="predicted"/>
<organism evidence="1 2">
    <name type="scientific">Halocaridina rubra</name>
    <name type="common">Hawaiian red shrimp</name>
    <dbReference type="NCBI Taxonomy" id="373956"/>
    <lineage>
        <taxon>Eukaryota</taxon>
        <taxon>Metazoa</taxon>
        <taxon>Ecdysozoa</taxon>
        <taxon>Arthropoda</taxon>
        <taxon>Crustacea</taxon>
        <taxon>Multicrustacea</taxon>
        <taxon>Malacostraca</taxon>
        <taxon>Eumalacostraca</taxon>
        <taxon>Eucarida</taxon>
        <taxon>Decapoda</taxon>
        <taxon>Pleocyemata</taxon>
        <taxon>Caridea</taxon>
        <taxon>Atyoidea</taxon>
        <taxon>Atyidae</taxon>
        <taxon>Halocaridina</taxon>
    </lineage>
</organism>
<dbReference type="PANTHER" id="PTHR28037:SF1">
    <property type="entry name" value="ALCOHOL O-ACETYLTRANSFERASE 1-RELATED"/>
    <property type="match status" value="1"/>
</dbReference>
<dbReference type="EMBL" id="JAXCGZ010003788">
    <property type="protein sequence ID" value="KAK7083216.1"/>
    <property type="molecule type" value="Genomic_DNA"/>
</dbReference>
<sequence>MAKLVLENKPSDPYFNGQWLRKASTWEKVMEIGHRHGCFLIWYQLNLKSKSPLKEEDVRLAVTHLYRKTPNLGTCLAKNNGEMWLKRASNPDVDFKVLRDQTVEEVRESLRRYRYKSETGPLFCTRLLLDSSNNTSDTEDLDPDFPFTSSFFLGTHHGITDGTSNMHIMGFFISLLNDVISKKPIQEHESLGVFVTEEETLQIIQKKKYILESDPSLMQKISREKEIYGHKIPLLISGFKAPEDKMRTVSLVEILDRATTLKFIQKCRQEKVTIHSAFTALSNVALVDCLVENGVIQDSYCLQNFHLVNLRRYWGVKIPIALGCHIGGPLTKYTDTPRNLGDRFWDYARSLHQNLKEDIASAQALTNKAFHDIMNPGVILFTEKFLLDSSKKYKGDFVVSNMGDVTSLVTEGGEYVKISHVMRSTTIHLIDKAVTINIHTFRGRFTMIFDYNAGVVRKEDGEKFCSQIIKRILSVLT</sequence>
<dbReference type="Gene3D" id="3.30.559.10">
    <property type="entry name" value="Chloramphenicol acetyltransferase-like domain"/>
    <property type="match status" value="1"/>
</dbReference>